<dbReference type="InterPro" id="IPR051920">
    <property type="entry name" value="MPT_Adenylyltrnsfr/MoaC-Rel"/>
</dbReference>
<dbReference type="Proteomes" id="UP000010445">
    <property type="component" value="Unassembled WGS sequence"/>
</dbReference>
<comment type="caution">
    <text evidence="4">The sequence shown here is derived from an EMBL/GenBank/DDBJ whole genome shotgun (WGS) entry which is preliminary data.</text>
</comment>
<feature type="domain" description="MoaB/Mog" evidence="3">
    <location>
        <begin position="19"/>
        <end position="166"/>
    </location>
</feature>
<dbReference type="OrthoDB" id="9794429at2"/>
<dbReference type="RefSeq" id="WP_006062069.1">
    <property type="nucleotide sequence ID" value="NZ_KB290822.1"/>
</dbReference>
<evidence type="ECO:0000256" key="1">
    <source>
        <dbReference type="ARBA" id="ARBA00005046"/>
    </source>
</evidence>
<dbReference type="SUPFAM" id="SSF53218">
    <property type="entry name" value="Molybdenum cofactor biosynthesis proteins"/>
    <property type="match status" value="1"/>
</dbReference>
<evidence type="ECO:0000313" key="5">
    <source>
        <dbReference type="Proteomes" id="UP000010445"/>
    </source>
</evidence>
<dbReference type="PANTHER" id="PTHR43764">
    <property type="entry name" value="MOLYBDENUM COFACTOR BIOSYNTHESIS"/>
    <property type="match status" value="1"/>
</dbReference>
<dbReference type="Pfam" id="PF00994">
    <property type="entry name" value="MoCF_biosynth"/>
    <property type="match status" value="1"/>
</dbReference>
<dbReference type="InterPro" id="IPR001453">
    <property type="entry name" value="MoaB/Mog_dom"/>
</dbReference>
<dbReference type="EMBL" id="AMEM01000007">
    <property type="protein sequence ID" value="EKX92090.1"/>
    <property type="molecule type" value="Genomic_DNA"/>
</dbReference>
<protein>
    <submittedName>
        <fullName evidence="4">Molybdopterin binding domain protein</fullName>
    </submittedName>
</protein>
<dbReference type="PANTHER" id="PTHR43764:SF1">
    <property type="entry name" value="MOLYBDOPTERIN MOLYBDOTRANSFERASE"/>
    <property type="match status" value="1"/>
</dbReference>
<accession>L1MM09</accession>
<evidence type="ECO:0000259" key="3">
    <source>
        <dbReference type="SMART" id="SM00852"/>
    </source>
</evidence>
<reference evidence="4 5" key="1">
    <citation type="submission" date="2012-05" db="EMBL/GenBank/DDBJ databases">
        <authorList>
            <person name="Weinstock G."/>
            <person name="Sodergren E."/>
            <person name="Lobos E.A."/>
            <person name="Fulton L."/>
            <person name="Fulton R."/>
            <person name="Courtney L."/>
            <person name="Fronick C."/>
            <person name="O'Laughlin M."/>
            <person name="Godfrey J."/>
            <person name="Wilson R.M."/>
            <person name="Miner T."/>
            <person name="Farmer C."/>
            <person name="Delehaunty K."/>
            <person name="Cordes M."/>
            <person name="Minx P."/>
            <person name="Tomlinson C."/>
            <person name="Chen J."/>
            <person name="Wollam A."/>
            <person name="Pepin K.H."/>
            <person name="Bhonagiri V."/>
            <person name="Zhang X."/>
            <person name="Suruliraj S."/>
            <person name="Warren W."/>
            <person name="Mitreva M."/>
            <person name="Mardis E.R."/>
            <person name="Wilson R.K."/>
        </authorList>
    </citation>
    <scope>NUCLEOTIDE SEQUENCE [LARGE SCALE GENOMIC DNA]</scope>
    <source>
        <strain evidence="4 5">F0235</strain>
    </source>
</reference>
<name>L1MM09_9CORY</name>
<organism evidence="4 5">
    <name type="scientific">Corynebacterium durum F0235</name>
    <dbReference type="NCBI Taxonomy" id="1035195"/>
    <lineage>
        <taxon>Bacteria</taxon>
        <taxon>Bacillati</taxon>
        <taxon>Actinomycetota</taxon>
        <taxon>Actinomycetes</taxon>
        <taxon>Mycobacteriales</taxon>
        <taxon>Corynebacteriaceae</taxon>
        <taxon>Corynebacterium</taxon>
    </lineage>
</organism>
<sequence>MAPKNPPANTPSNERLTAAIIVISDRAYSGERPDAAGPAAAQLFESHNVDVRESVVIPENKEAITNALTSAQEQGHDIILTAGGTGLKPNNVTPEVTRPFIDTELPALAMHIFCEGVKNSPRAGLTRGLVGVTSRDETAALIINAPGSVGGVTDTITVIGPLLPSIFEQLGKHI</sequence>
<dbReference type="SMART" id="SM00852">
    <property type="entry name" value="MoCF_biosynth"/>
    <property type="match status" value="1"/>
</dbReference>
<dbReference type="PATRIC" id="fig|1035195.3.peg.344"/>
<dbReference type="Gene3D" id="3.40.980.10">
    <property type="entry name" value="MoaB/Mog-like domain"/>
    <property type="match status" value="1"/>
</dbReference>
<dbReference type="HOGENOM" id="CLU_077358_4_2_11"/>
<dbReference type="AlphaFoldDB" id="L1MM09"/>
<keyword evidence="2" id="KW-0501">Molybdenum cofactor biosynthesis</keyword>
<keyword evidence="5" id="KW-1185">Reference proteome</keyword>
<comment type="pathway">
    <text evidence="1">Cofactor biosynthesis; molybdopterin biosynthesis.</text>
</comment>
<proteinExistence type="predicted"/>
<dbReference type="InterPro" id="IPR036425">
    <property type="entry name" value="MoaB/Mog-like_dom_sf"/>
</dbReference>
<evidence type="ECO:0000256" key="2">
    <source>
        <dbReference type="ARBA" id="ARBA00023150"/>
    </source>
</evidence>
<evidence type="ECO:0000313" key="4">
    <source>
        <dbReference type="EMBL" id="EKX92090.1"/>
    </source>
</evidence>
<dbReference type="CDD" id="cd00886">
    <property type="entry name" value="MogA_MoaB"/>
    <property type="match status" value="1"/>
</dbReference>
<gene>
    <name evidence="4" type="ORF">HMPREF9997_00375</name>
</gene>
<dbReference type="eggNOG" id="COG0521">
    <property type="taxonomic scope" value="Bacteria"/>
</dbReference>
<dbReference type="GO" id="GO:0006777">
    <property type="term" value="P:Mo-molybdopterin cofactor biosynthetic process"/>
    <property type="evidence" value="ECO:0007669"/>
    <property type="project" value="UniProtKB-KW"/>
</dbReference>
<dbReference type="STRING" id="1035195.HMPREF9997_00375"/>